<dbReference type="HOGENOM" id="CLU_000288_6_10_1"/>
<protein>
    <recommendedName>
        <fullName evidence="2">Nephrocystin 3-like N-terminal domain-containing protein</fullName>
    </recommendedName>
</protein>
<evidence type="ECO:0000256" key="1">
    <source>
        <dbReference type="ARBA" id="ARBA00022737"/>
    </source>
</evidence>
<dbReference type="InterPro" id="IPR027417">
    <property type="entry name" value="P-loop_NTPase"/>
</dbReference>
<evidence type="ECO:0000313" key="3">
    <source>
        <dbReference type="EMBL" id="KIM36304.1"/>
    </source>
</evidence>
<dbReference type="PANTHER" id="PTHR10039:SF14">
    <property type="entry name" value="NACHT DOMAIN-CONTAINING PROTEIN"/>
    <property type="match status" value="1"/>
</dbReference>
<gene>
    <name evidence="3" type="ORF">M413DRAFT_36780</name>
</gene>
<keyword evidence="4" id="KW-1185">Reference proteome</keyword>
<sequence>LGAVHNSQERYDPPKCHPGTREAVLARILDWFRTDGDNLELFLWLYGPAGSGKSAIAQTIAETCSKGNTLAASFFFSRGSTGRNNEVLFICTLVYQLIISIPGMRECVERALDQDQLLLSRSLEAQMEELIVKPINFLAQDDSTASSLRSCPRLILIDGLDECGDPKAQAYILRILLNAASQLSVRFKVLIASRPEHVIREAFNEASLRALTTTLVLDDTYSPDKDILTFLVSRFEDIKNKHPSRNHLPSDWPGPENIMHLVRNSSGQFIYVSTVVKY</sequence>
<dbReference type="InterPro" id="IPR056884">
    <property type="entry name" value="NPHP3-like_N"/>
</dbReference>
<dbReference type="Gene3D" id="3.40.50.300">
    <property type="entry name" value="P-loop containing nucleotide triphosphate hydrolases"/>
    <property type="match status" value="1"/>
</dbReference>
<keyword evidence="1" id="KW-0677">Repeat</keyword>
<feature type="non-terminal residue" evidence="3">
    <location>
        <position position="1"/>
    </location>
</feature>
<feature type="non-terminal residue" evidence="3">
    <location>
        <position position="278"/>
    </location>
</feature>
<reference evidence="3 4" key="1">
    <citation type="submission" date="2014-04" db="EMBL/GenBank/DDBJ databases">
        <authorList>
            <consortium name="DOE Joint Genome Institute"/>
            <person name="Kuo A."/>
            <person name="Gay G."/>
            <person name="Dore J."/>
            <person name="Kohler A."/>
            <person name="Nagy L.G."/>
            <person name="Floudas D."/>
            <person name="Copeland A."/>
            <person name="Barry K.W."/>
            <person name="Cichocki N."/>
            <person name="Veneault-Fourrey C."/>
            <person name="LaButti K."/>
            <person name="Lindquist E.A."/>
            <person name="Lipzen A."/>
            <person name="Lundell T."/>
            <person name="Morin E."/>
            <person name="Murat C."/>
            <person name="Sun H."/>
            <person name="Tunlid A."/>
            <person name="Henrissat B."/>
            <person name="Grigoriev I.V."/>
            <person name="Hibbett D.S."/>
            <person name="Martin F."/>
            <person name="Nordberg H.P."/>
            <person name="Cantor M.N."/>
            <person name="Hua S.X."/>
        </authorList>
    </citation>
    <scope>NUCLEOTIDE SEQUENCE [LARGE SCALE GENOMIC DNA]</scope>
    <source>
        <strain evidence="4">h7</strain>
    </source>
</reference>
<feature type="domain" description="Nephrocystin 3-like N-terminal" evidence="2">
    <location>
        <begin position="28"/>
        <end position="194"/>
    </location>
</feature>
<dbReference type="SUPFAM" id="SSF52540">
    <property type="entry name" value="P-loop containing nucleoside triphosphate hydrolases"/>
    <property type="match status" value="1"/>
</dbReference>
<proteinExistence type="predicted"/>
<dbReference type="OrthoDB" id="4760524at2759"/>
<dbReference type="STRING" id="686832.A0A0C3BW45"/>
<dbReference type="PANTHER" id="PTHR10039">
    <property type="entry name" value="AMELOGENIN"/>
    <property type="match status" value="1"/>
</dbReference>
<evidence type="ECO:0000313" key="4">
    <source>
        <dbReference type="Proteomes" id="UP000053424"/>
    </source>
</evidence>
<reference evidence="4" key="2">
    <citation type="submission" date="2015-01" db="EMBL/GenBank/DDBJ databases">
        <title>Evolutionary Origins and Diversification of the Mycorrhizal Mutualists.</title>
        <authorList>
            <consortium name="DOE Joint Genome Institute"/>
            <consortium name="Mycorrhizal Genomics Consortium"/>
            <person name="Kohler A."/>
            <person name="Kuo A."/>
            <person name="Nagy L.G."/>
            <person name="Floudas D."/>
            <person name="Copeland A."/>
            <person name="Barry K.W."/>
            <person name="Cichocki N."/>
            <person name="Veneault-Fourrey C."/>
            <person name="LaButti K."/>
            <person name="Lindquist E.A."/>
            <person name="Lipzen A."/>
            <person name="Lundell T."/>
            <person name="Morin E."/>
            <person name="Murat C."/>
            <person name="Riley R."/>
            <person name="Ohm R."/>
            <person name="Sun H."/>
            <person name="Tunlid A."/>
            <person name="Henrissat B."/>
            <person name="Grigoriev I.V."/>
            <person name="Hibbett D.S."/>
            <person name="Martin F."/>
        </authorList>
    </citation>
    <scope>NUCLEOTIDE SEQUENCE [LARGE SCALE GENOMIC DNA]</scope>
    <source>
        <strain evidence="4">h7</strain>
    </source>
</reference>
<dbReference type="AlphaFoldDB" id="A0A0C3BW45"/>
<name>A0A0C3BW45_HEBCY</name>
<dbReference type="EMBL" id="KN831806">
    <property type="protein sequence ID" value="KIM36304.1"/>
    <property type="molecule type" value="Genomic_DNA"/>
</dbReference>
<dbReference type="Proteomes" id="UP000053424">
    <property type="component" value="Unassembled WGS sequence"/>
</dbReference>
<evidence type="ECO:0000259" key="2">
    <source>
        <dbReference type="Pfam" id="PF24883"/>
    </source>
</evidence>
<dbReference type="Pfam" id="PF24883">
    <property type="entry name" value="NPHP3_N"/>
    <property type="match status" value="1"/>
</dbReference>
<accession>A0A0C3BW45</accession>
<organism evidence="3 4">
    <name type="scientific">Hebeloma cylindrosporum</name>
    <dbReference type="NCBI Taxonomy" id="76867"/>
    <lineage>
        <taxon>Eukaryota</taxon>
        <taxon>Fungi</taxon>
        <taxon>Dikarya</taxon>
        <taxon>Basidiomycota</taxon>
        <taxon>Agaricomycotina</taxon>
        <taxon>Agaricomycetes</taxon>
        <taxon>Agaricomycetidae</taxon>
        <taxon>Agaricales</taxon>
        <taxon>Agaricineae</taxon>
        <taxon>Hymenogastraceae</taxon>
        <taxon>Hebeloma</taxon>
    </lineage>
</organism>